<keyword evidence="7 8" id="KW-0807">Transducer</keyword>
<dbReference type="OrthoDB" id="9816519at2"/>
<dbReference type="InterPro" id="IPR033479">
    <property type="entry name" value="dCache_1"/>
</dbReference>
<evidence type="ECO:0000256" key="2">
    <source>
        <dbReference type="ARBA" id="ARBA00022475"/>
    </source>
</evidence>
<dbReference type="Proteomes" id="UP000239549">
    <property type="component" value="Unassembled WGS sequence"/>
</dbReference>
<keyword evidence="12" id="KW-1185">Reference proteome</keyword>
<keyword evidence="2" id="KW-1003">Cell membrane</keyword>
<dbReference type="RefSeq" id="WP_104370568.1">
    <property type="nucleotide sequence ID" value="NZ_BFAV01000016.1"/>
</dbReference>
<evidence type="ECO:0000256" key="8">
    <source>
        <dbReference type="PROSITE-ProRule" id="PRU00284"/>
    </source>
</evidence>
<protein>
    <submittedName>
        <fullName evidence="11">Methyl-accepting chemotaxis protein</fullName>
    </submittedName>
</protein>
<dbReference type="Gene3D" id="3.30.450.20">
    <property type="entry name" value="PAS domain"/>
    <property type="match status" value="1"/>
</dbReference>
<feature type="transmembrane region" description="Helical" evidence="9">
    <location>
        <begin position="28"/>
        <end position="45"/>
    </location>
</feature>
<feature type="domain" description="Methyl-accepting transducer" evidence="10">
    <location>
        <begin position="72"/>
        <end position="333"/>
    </location>
</feature>
<dbReference type="Pfam" id="PF00015">
    <property type="entry name" value="MCPsignal"/>
    <property type="match status" value="1"/>
</dbReference>
<dbReference type="SMART" id="SM00283">
    <property type="entry name" value="MA"/>
    <property type="match status" value="1"/>
</dbReference>
<dbReference type="InterPro" id="IPR004089">
    <property type="entry name" value="MCPsignal_dom"/>
</dbReference>
<comment type="subcellular location">
    <subcellularLocation>
        <location evidence="1">Cell membrane</location>
        <topology evidence="1">Multi-pass membrane protein</topology>
    </subcellularLocation>
</comment>
<gene>
    <name evidence="11" type="ORF">DCCM_0156</name>
</gene>
<evidence type="ECO:0000256" key="1">
    <source>
        <dbReference type="ARBA" id="ARBA00004651"/>
    </source>
</evidence>
<keyword evidence="4 9" id="KW-0812">Transmembrane</keyword>
<dbReference type="PANTHER" id="PTHR32089:SF112">
    <property type="entry name" value="LYSOZYME-LIKE PROTEIN-RELATED"/>
    <property type="match status" value="1"/>
</dbReference>
<evidence type="ECO:0000259" key="10">
    <source>
        <dbReference type="PROSITE" id="PS50111"/>
    </source>
</evidence>
<keyword evidence="3" id="KW-0145">Chemotaxis</keyword>
<dbReference type="GO" id="GO:0005886">
    <property type="term" value="C:plasma membrane"/>
    <property type="evidence" value="ECO:0007669"/>
    <property type="project" value="UniProtKB-SubCell"/>
</dbReference>
<dbReference type="EMBL" id="BFAV01000016">
    <property type="protein sequence ID" value="GBF31966.1"/>
    <property type="molecule type" value="Genomic_DNA"/>
</dbReference>
<evidence type="ECO:0000256" key="6">
    <source>
        <dbReference type="ARBA" id="ARBA00023136"/>
    </source>
</evidence>
<comment type="caution">
    <text evidence="11">The sequence shown here is derived from an EMBL/GenBank/DDBJ whole genome shotgun (WGS) entry which is preliminary data.</text>
</comment>
<keyword evidence="6 9" id="KW-0472">Membrane</keyword>
<evidence type="ECO:0000256" key="7">
    <source>
        <dbReference type="ARBA" id="ARBA00023224"/>
    </source>
</evidence>
<dbReference type="AlphaFoldDB" id="A0A2L2XCM2"/>
<dbReference type="CDD" id="cd18773">
    <property type="entry name" value="PDC1_HK_sensor"/>
    <property type="match status" value="1"/>
</dbReference>
<evidence type="ECO:0000313" key="12">
    <source>
        <dbReference type="Proteomes" id="UP000239549"/>
    </source>
</evidence>
<dbReference type="GO" id="GO:0006935">
    <property type="term" value="P:chemotaxis"/>
    <property type="evidence" value="ECO:0007669"/>
    <property type="project" value="UniProtKB-KW"/>
</dbReference>
<dbReference type="SUPFAM" id="SSF103190">
    <property type="entry name" value="Sensory domain-like"/>
    <property type="match status" value="1"/>
</dbReference>
<name>A0A2L2XCM2_9FIRM</name>
<dbReference type="Pfam" id="PF02743">
    <property type="entry name" value="dCache_1"/>
    <property type="match status" value="1"/>
</dbReference>
<dbReference type="InterPro" id="IPR029151">
    <property type="entry name" value="Sensor-like_sf"/>
</dbReference>
<organism evidence="11 12">
    <name type="scientific">Desulfocucumis palustris</name>
    <dbReference type="NCBI Taxonomy" id="1898651"/>
    <lineage>
        <taxon>Bacteria</taxon>
        <taxon>Bacillati</taxon>
        <taxon>Bacillota</taxon>
        <taxon>Clostridia</taxon>
        <taxon>Eubacteriales</taxon>
        <taxon>Desulfocucumaceae</taxon>
        <taxon>Desulfocucumis</taxon>
    </lineage>
</organism>
<evidence type="ECO:0000256" key="4">
    <source>
        <dbReference type="ARBA" id="ARBA00022692"/>
    </source>
</evidence>
<dbReference type="GO" id="GO:0007165">
    <property type="term" value="P:signal transduction"/>
    <property type="evidence" value="ECO:0007669"/>
    <property type="project" value="UniProtKB-KW"/>
</dbReference>
<keyword evidence="5 9" id="KW-1133">Transmembrane helix</keyword>
<dbReference type="PANTHER" id="PTHR32089">
    <property type="entry name" value="METHYL-ACCEPTING CHEMOTAXIS PROTEIN MCPB"/>
    <property type="match status" value="1"/>
</dbReference>
<dbReference type="SUPFAM" id="SSF58104">
    <property type="entry name" value="Methyl-accepting chemotaxis protein (MCP) signaling domain"/>
    <property type="match status" value="1"/>
</dbReference>
<evidence type="ECO:0000313" key="11">
    <source>
        <dbReference type="EMBL" id="GBF31966.1"/>
    </source>
</evidence>
<reference evidence="12" key="1">
    <citation type="submission" date="2018-02" db="EMBL/GenBank/DDBJ databases">
        <title>Genome sequence of Desulfocucumis palustris strain NAW-5.</title>
        <authorList>
            <person name="Watanabe M."/>
            <person name="Kojima H."/>
            <person name="Fukui M."/>
        </authorList>
    </citation>
    <scope>NUCLEOTIDE SEQUENCE [LARGE SCALE GENOMIC DNA]</scope>
    <source>
        <strain evidence="12">NAW-5</strain>
    </source>
</reference>
<dbReference type="PROSITE" id="PS50111">
    <property type="entry name" value="CHEMOTAXIS_TRANSDUC_2"/>
    <property type="match status" value="1"/>
</dbReference>
<dbReference type="Gene3D" id="1.10.287.950">
    <property type="entry name" value="Methyl-accepting chemotaxis protein"/>
    <property type="match status" value="1"/>
</dbReference>
<proteinExistence type="predicted"/>
<accession>A0A2L2XCM2</accession>
<evidence type="ECO:0000256" key="5">
    <source>
        <dbReference type="ARBA" id="ARBA00022989"/>
    </source>
</evidence>
<sequence length="483" mass="51672">MPLLWLSAIAVAAQVCLAYLIDNRAVLAAANALILFGAVAALVKSSSLKIKKLSREAVQRAVDWQVYHGATTESEISGEQNELLEEIGRLSRRARSFAREIHVTTHQVRSASQKMESTMKSAGDIRSIFSSLHNLALKVQDDGNHFEDELKKGTGVISESMDTLNEVSATMEGINSEQREVSLQVHTLNDAVATVREVIAAIGHISSQTKLLAFNATIEAARAGNYGAGFSVVAREITKLAEQTEEALKKITGSLDEISSRVSGVVESADRGAASGETGVVKILSAADMLKDSIDLMGGINAGLVDAYREISSGLQELAAMLNERGAALKDIIDTGKLLSGVAENLEQAVKNTELQYGIDEKSMEILERVKGLMEHLAVLPEISGMVPERHESALSAKISVTPEIEAIWSNNSEGGFLFSSPPAGLADASSREWWRRAMAGEIYTSSPYISAITRKPCITVSVPIKSQGKVVGVLGADVGLED</sequence>
<evidence type="ECO:0000256" key="3">
    <source>
        <dbReference type="ARBA" id="ARBA00022500"/>
    </source>
</evidence>
<evidence type="ECO:0000256" key="9">
    <source>
        <dbReference type="SAM" id="Phobius"/>
    </source>
</evidence>